<evidence type="ECO:0000313" key="2">
    <source>
        <dbReference type="EMBL" id="KAF2840557.1"/>
    </source>
</evidence>
<gene>
    <name evidence="2" type="ORF">M501DRAFT_902654</name>
</gene>
<proteinExistence type="predicted"/>
<name>A0A9P4SDG4_9PEZI</name>
<comment type="caution">
    <text evidence="2">The sequence shown here is derived from an EMBL/GenBank/DDBJ whole genome shotgun (WGS) entry which is preliminary data.</text>
</comment>
<dbReference type="EMBL" id="MU006092">
    <property type="protein sequence ID" value="KAF2840557.1"/>
    <property type="molecule type" value="Genomic_DNA"/>
</dbReference>
<keyword evidence="3" id="KW-1185">Reference proteome</keyword>
<feature type="domain" description="DUF8021" evidence="1">
    <location>
        <begin position="125"/>
        <end position="230"/>
    </location>
</feature>
<sequence>ARAACDRAWLQEKTTALVAAQTAGTPIAADSYIENKKSMSIASGILSKALKVDHQRSTYDTTECATFTELIVTDPVGYVIGFQQRFAGNATNVESIVTTQGDWLFNAKDTLKWASQEKWDPVTTQDTRAVIKAAGDAYLDLFNDKSVVVPWGTPCARLEGGAYTGKNSPTDSCNVGVPSGVQLTRRRYVIDEVLGTVDVFLDFGGTNGGLPDSHEFRVENGKLRYVHTMT</sequence>
<evidence type="ECO:0000259" key="1">
    <source>
        <dbReference type="Pfam" id="PF26061"/>
    </source>
</evidence>
<dbReference type="AlphaFoldDB" id="A0A9P4SDG4"/>
<dbReference type="Proteomes" id="UP000799429">
    <property type="component" value="Unassembled WGS sequence"/>
</dbReference>
<dbReference type="OrthoDB" id="3504677at2759"/>
<organism evidence="2 3">
    <name type="scientific">Patellaria atrata CBS 101060</name>
    <dbReference type="NCBI Taxonomy" id="1346257"/>
    <lineage>
        <taxon>Eukaryota</taxon>
        <taxon>Fungi</taxon>
        <taxon>Dikarya</taxon>
        <taxon>Ascomycota</taxon>
        <taxon>Pezizomycotina</taxon>
        <taxon>Dothideomycetes</taxon>
        <taxon>Dothideomycetes incertae sedis</taxon>
        <taxon>Patellariales</taxon>
        <taxon>Patellariaceae</taxon>
        <taxon>Patellaria</taxon>
    </lineage>
</organism>
<protein>
    <recommendedName>
        <fullName evidence="1">DUF8021 domain-containing protein</fullName>
    </recommendedName>
</protein>
<reference evidence="2" key="1">
    <citation type="journal article" date="2020" name="Stud. Mycol.">
        <title>101 Dothideomycetes genomes: a test case for predicting lifestyles and emergence of pathogens.</title>
        <authorList>
            <person name="Haridas S."/>
            <person name="Albert R."/>
            <person name="Binder M."/>
            <person name="Bloem J."/>
            <person name="Labutti K."/>
            <person name="Salamov A."/>
            <person name="Andreopoulos B."/>
            <person name="Baker S."/>
            <person name="Barry K."/>
            <person name="Bills G."/>
            <person name="Bluhm B."/>
            <person name="Cannon C."/>
            <person name="Castanera R."/>
            <person name="Culley D."/>
            <person name="Daum C."/>
            <person name="Ezra D."/>
            <person name="Gonzalez J."/>
            <person name="Henrissat B."/>
            <person name="Kuo A."/>
            <person name="Liang C."/>
            <person name="Lipzen A."/>
            <person name="Lutzoni F."/>
            <person name="Magnuson J."/>
            <person name="Mondo S."/>
            <person name="Nolan M."/>
            <person name="Ohm R."/>
            <person name="Pangilinan J."/>
            <person name="Park H.-J."/>
            <person name="Ramirez L."/>
            <person name="Alfaro M."/>
            <person name="Sun H."/>
            <person name="Tritt A."/>
            <person name="Yoshinaga Y."/>
            <person name="Zwiers L.-H."/>
            <person name="Turgeon B."/>
            <person name="Goodwin S."/>
            <person name="Spatafora J."/>
            <person name="Crous P."/>
            <person name="Grigoriev I."/>
        </authorList>
    </citation>
    <scope>NUCLEOTIDE SEQUENCE</scope>
    <source>
        <strain evidence="2">CBS 101060</strain>
    </source>
</reference>
<feature type="non-terminal residue" evidence="2">
    <location>
        <position position="1"/>
    </location>
</feature>
<accession>A0A9P4SDG4</accession>
<evidence type="ECO:0000313" key="3">
    <source>
        <dbReference type="Proteomes" id="UP000799429"/>
    </source>
</evidence>
<dbReference type="Pfam" id="PF26061">
    <property type="entry name" value="DUF8021"/>
    <property type="match status" value="1"/>
</dbReference>
<feature type="non-terminal residue" evidence="2">
    <location>
        <position position="230"/>
    </location>
</feature>
<dbReference type="InterPro" id="IPR058334">
    <property type="entry name" value="DUF8021"/>
</dbReference>